<dbReference type="RefSeq" id="WP_059724234.1">
    <property type="nucleotide sequence ID" value="NZ_CP013415.1"/>
</dbReference>
<dbReference type="InterPro" id="IPR032710">
    <property type="entry name" value="NTF2-like_dom_sf"/>
</dbReference>
<evidence type="ECO:0000313" key="4">
    <source>
        <dbReference type="Proteomes" id="UP000061665"/>
    </source>
</evidence>
<dbReference type="Proteomes" id="UP000061665">
    <property type="component" value="Unassembled WGS sequence"/>
</dbReference>
<dbReference type="Pfam" id="PF13474">
    <property type="entry name" value="SnoaL_3"/>
    <property type="match status" value="1"/>
</dbReference>
<evidence type="ECO:0000259" key="1">
    <source>
        <dbReference type="Pfam" id="PF13474"/>
    </source>
</evidence>
<dbReference type="SUPFAM" id="SSF54427">
    <property type="entry name" value="NTF2-like"/>
    <property type="match status" value="1"/>
</dbReference>
<accession>A0A118N5D4</accession>
<dbReference type="OrthoDB" id="1551077at2"/>
<proteinExistence type="predicted"/>
<dbReference type="Proteomes" id="UP000064029">
    <property type="component" value="Unassembled WGS sequence"/>
</dbReference>
<name>A0A118N5D4_9BURK</name>
<dbReference type="InterPro" id="IPR037401">
    <property type="entry name" value="SnoaL-like"/>
</dbReference>
<reference evidence="4 5" key="1">
    <citation type="submission" date="2015-11" db="EMBL/GenBank/DDBJ databases">
        <title>Expanding the genomic diversity of Burkholderia species for the development of highly accurate diagnostics.</title>
        <authorList>
            <person name="Sahl J."/>
            <person name="Keim P."/>
            <person name="Wagner D."/>
        </authorList>
    </citation>
    <scope>NUCLEOTIDE SEQUENCE [LARGE SCALE GENOMIC DNA]</scope>
    <source>
        <strain evidence="2 5">MSMB2036</strain>
        <strain evidence="3 4">MSMB2058</strain>
    </source>
</reference>
<organism evidence="2 5">
    <name type="scientific">Burkholderia ubonensis</name>
    <dbReference type="NCBI Taxonomy" id="101571"/>
    <lineage>
        <taxon>Bacteria</taxon>
        <taxon>Pseudomonadati</taxon>
        <taxon>Pseudomonadota</taxon>
        <taxon>Betaproteobacteria</taxon>
        <taxon>Burkholderiales</taxon>
        <taxon>Burkholderiaceae</taxon>
        <taxon>Burkholderia</taxon>
        <taxon>Burkholderia cepacia complex</taxon>
    </lineage>
</organism>
<protein>
    <recommendedName>
        <fullName evidence="1">SnoaL-like domain-containing protein</fullName>
    </recommendedName>
</protein>
<dbReference type="Gene3D" id="3.10.450.50">
    <property type="match status" value="1"/>
</dbReference>
<comment type="caution">
    <text evidence="2">The sequence shown here is derived from an EMBL/GenBank/DDBJ whole genome shotgun (WGS) entry which is preliminary data.</text>
</comment>
<evidence type="ECO:0000313" key="3">
    <source>
        <dbReference type="EMBL" id="KVM19874.1"/>
    </source>
</evidence>
<sequence length="138" mass="15106">MSHAEFDSFFAVRTKAAEAYVSGDPVPLDKLVVKQGDATFHSPRGDSLSGAAEVAARYISDAKIFEPGGKSRLDILQQATDNELAFWTGYQIATVQLKGQQHQVDMRIRVTEVFRRVGDDWKLVHRHADLPPAPGGGA</sequence>
<evidence type="ECO:0000313" key="2">
    <source>
        <dbReference type="EMBL" id="KVG59366.1"/>
    </source>
</evidence>
<dbReference type="AlphaFoldDB" id="A0A118N5D4"/>
<evidence type="ECO:0000313" key="5">
    <source>
        <dbReference type="Proteomes" id="UP000064029"/>
    </source>
</evidence>
<feature type="domain" description="SnoaL-like" evidence="1">
    <location>
        <begin position="16"/>
        <end position="128"/>
    </location>
</feature>
<dbReference type="EMBL" id="LOZE01000138">
    <property type="protein sequence ID" value="KVM19874.1"/>
    <property type="molecule type" value="Genomic_DNA"/>
</dbReference>
<dbReference type="EMBL" id="LOXM01000217">
    <property type="protein sequence ID" value="KVG59366.1"/>
    <property type="molecule type" value="Genomic_DNA"/>
</dbReference>
<gene>
    <name evidence="2" type="ORF">WJ33_34190</name>
    <name evidence="3" type="ORF">WJ53_22400</name>
</gene>